<evidence type="ECO:0000259" key="1">
    <source>
        <dbReference type="Pfam" id="PF19077"/>
    </source>
</evidence>
<dbReference type="InterPro" id="IPR013783">
    <property type="entry name" value="Ig-like_fold"/>
</dbReference>
<name>A0A379X284_SALET</name>
<dbReference type="EMBL" id="UGXT01000002">
    <property type="protein sequence ID" value="SUH40412.1"/>
    <property type="molecule type" value="Genomic_DNA"/>
</dbReference>
<gene>
    <name evidence="2" type="ORF">NCTC8261_06801</name>
</gene>
<dbReference type="AlphaFoldDB" id="A0A379X284"/>
<dbReference type="Proteomes" id="UP000254712">
    <property type="component" value="Unassembled WGS sequence"/>
</dbReference>
<accession>A0A379X284</accession>
<dbReference type="Gene3D" id="6.20.50.90">
    <property type="match status" value="1"/>
</dbReference>
<dbReference type="Gene3D" id="2.60.40.10">
    <property type="entry name" value="Immunoglobulins"/>
    <property type="match status" value="1"/>
</dbReference>
<protein>
    <submittedName>
        <fullName evidence="2">Ig domain-containing protein</fullName>
    </submittedName>
</protein>
<dbReference type="InterPro" id="IPR044016">
    <property type="entry name" value="Big_13"/>
</dbReference>
<organism evidence="2 3">
    <name type="scientific">Salmonella enterica I</name>
    <dbReference type="NCBI Taxonomy" id="59201"/>
    <lineage>
        <taxon>Bacteria</taxon>
        <taxon>Pseudomonadati</taxon>
        <taxon>Pseudomonadota</taxon>
        <taxon>Gammaproteobacteria</taxon>
        <taxon>Enterobacterales</taxon>
        <taxon>Enterobacteriaceae</taxon>
        <taxon>Salmonella</taxon>
    </lineage>
</organism>
<feature type="domain" description="Bacterial Ig-like" evidence="1">
    <location>
        <begin position="38"/>
        <end position="133"/>
    </location>
</feature>
<reference evidence="2 3" key="1">
    <citation type="submission" date="2018-06" db="EMBL/GenBank/DDBJ databases">
        <authorList>
            <consortium name="Pathogen Informatics"/>
            <person name="Doyle S."/>
        </authorList>
    </citation>
    <scope>NUCLEOTIDE SEQUENCE [LARGE SCALE GENOMIC DNA]</scope>
    <source>
        <strain evidence="2 3">NCTC8261</strain>
    </source>
</reference>
<feature type="domain" description="Bacterial Ig-like" evidence="1">
    <location>
        <begin position="135"/>
        <end position="184"/>
    </location>
</feature>
<evidence type="ECO:0000313" key="3">
    <source>
        <dbReference type="Proteomes" id="UP000254712"/>
    </source>
</evidence>
<sequence length="187" mass="19832">MVNGVWRSRIHREGKFTITSVDAIGNRSDDVPLDIMKETPVISLSPDSDSGTAGDNITRDNQPTFIIGNLESDVVVVQVDINGTVYNAEKNADGVWFFTPGTPLADGSYTISVIASDAAGNQKNSLPITVTIDSTLTVPEIALAAGEDNGASDSDNVTNHNHTQPKFTLQHIDADVTGVTVNVTHNA</sequence>
<proteinExistence type="predicted"/>
<evidence type="ECO:0000313" key="2">
    <source>
        <dbReference type="EMBL" id="SUH40412.1"/>
    </source>
</evidence>
<dbReference type="Pfam" id="PF19077">
    <property type="entry name" value="Big_13"/>
    <property type="match status" value="2"/>
</dbReference>